<keyword evidence="4" id="KW-1185">Reference proteome</keyword>
<dbReference type="RefSeq" id="WP_171202228.1">
    <property type="nucleotide sequence ID" value="NZ_BAAANP010000026.1"/>
</dbReference>
<feature type="region of interest" description="Disordered" evidence="1">
    <location>
        <begin position="1"/>
        <end position="31"/>
    </location>
</feature>
<dbReference type="Gene3D" id="3.40.109.10">
    <property type="entry name" value="NADH Oxidase"/>
    <property type="match status" value="1"/>
</dbReference>
<dbReference type="GO" id="GO:0035527">
    <property type="term" value="F:3-hydroxypropionate dehydrogenase (NADP+) activity"/>
    <property type="evidence" value="ECO:0007669"/>
    <property type="project" value="UniProtKB-EC"/>
</dbReference>
<evidence type="ECO:0000313" key="4">
    <source>
        <dbReference type="Proteomes" id="UP000555552"/>
    </source>
</evidence>
<dbReference type="Proteomes" id="UP000555552">
    <property type="component" value="Unassembled WGS sequence"/>
</dbReference>
<dbReference type="PANTHER" id="PTHR43543">
    <property type="entry name" value="MALONIC SEMIALDEHYDE REDUCTASE RUTE-RELATED"/>
    <property type="match status" value="1"/>
</dbReference>
<sequence>MSTDTQPGRPTTDQPGVPRQGGRRPLLPLEDAGRASLFTQARTANRFTDEPVSDAELAELWELARWAPTSANTQPLRVLFVRTEEGRARLAARMAGGNRERVEGAPAVAVLAVDRRFHTRIPEVMPPMAQLQEALEADPAKREGMGGFSAAMQTGYLLLAARAVGLAAGPMAGFDAEGVDADFFTGPDEEHWHAVLVVTLGHPDESSYRPRMPRLAAEDVVRWA</sequence>
<name>A0A849BGZ0_9ACTN</name>
<evidence type="ECO:0000259" key="2">
    <source>
        <dbReference type="Pfam" id="PF00881"/>
    </source>
</evidence>
<feature type="domain" description="Nitroreductase" evidence="2">
    <location>
        <begin position="42"/>
        <end position="202"/>
    </location>
</feature>
<dbReference type="PANTHER" id="PTHR43543:SF1">
    <property type="entry name" value="MALONIC SEMIALDEHYDE REDUCTASE RUTE-RELATED"/>
    <property type="match status" value="1"/>
</dbReference>
<dbReference type="InterPro" id="IPR050461">
    <property type="entry name" value="Nitroreductase_HadB/RutE"/>
</dbReference>
<proteinExistence type="predicted"/>
<dbReference type="EC" id="1.1.1.298" evidence="3"/>
<feature type="compositionally biased region" description="Polar residues" evidence="1">
    <location>
        <begin position="1"/>
        <end position="14"/>
    </location>
</feature>
<evidence type="ECO:0000313" key="3">
    <source>
        <dbReference type="EMBL" id="NNH22380.1"/>
    </source>
</evidence>
<dbReference type="SUPFAM" id="SSF55469">
    <property type="entry name" value="FMN-dependent nitroreductase-like"/>
    <property type="match status" value="1"/>
</dbReference>
<protein>
    <submittedName>
        <fullName evidence="3">Malonic semialdehyde reductase</fullName>
        <ecNumber evidence="3">1.1.1.298</ecNumber>
    </submittedName>
</protein>
<reference evidence="3 4" key="1">
    <citation type="submission" date="2020-05" db="EMBL/GenBank/DDBJ databases">
        <title>MicrobeNet Type strains.</title>
        <authorList>
            <person name="Nicholson A.C."/>
        </authorList>
    </citation>
    <scope>NUCLEOTIDE SEQUENCE [LARGE SCALE GENOMIC DNA]</scope>
    <source>
        <strain evidence="3 4">JCM 14547</strain>
    </source>
</reference>
<dbReference type="InterPro" id="IPR000415">
    <property type="entry name" value="Nitroreductase-like"/>
</dbReference>
<dbReference type="AlphaFoldDB" id="A0A849BGZ0"/>
<evidence type="ECO:0000256" key="1">
    <source>
        <dbReference type="SAM" id="MobiDB-lite"/>
    </source>
</evidence>
<dbReference type="InterPro" id="IPR029479">
    <property type="entry name" value="Nitroreductase"/>
</dbReference>
<dbReference type="Pfam" id="PF00881">
    <property type="entry name" value="Nitroreductase"/>
    <property type="match status" value="1"/>
</dbReference>
<gene>
    <name evidence="3" type="ORF">HLB09_04610</name>
</gene>
<organism evidence="3 4">
    <name type="scientific">Pseudokineococcus marinus</name>
    <dbReference type="NCBI Taxonomy" id="351215"/>
    <lineage>
        <taxon>Bacteria</taxon>
        <taxon>Bacillati</taxon>
        <taxon>Actinomycetota</taxon>
        <taxon>Actinomycetes</taxon>
        <taxon>Kineosporiales</taxon>
        <taxon>Kineosporiaceae</taxon>
        <taxon>Pseudokineococcus</taxon>
    </lineage>
</organism>
<dbReference type="EMBL" id="JABEMA010000037">
    <property type="protein sequence ID" value="NNH22380.1"/>
    <property type="molecule type" value="Genomic_DNA"/>
</dbReference>
<keyword evidence="3" id="KW-0560">Oxidoreductase</keyword>
<accession>A0A849BGZ0</accession>
<dbReference type="NCBIfam" id="NF003768">
    <property type="entry name" value="PRK05365.1"/>
    <property type="match status" value="1"/>
</dbReference>
<comment type="caution">
    <text evidence="3">The sequence shown here is derived from an EMBL/GenBank/DDBJ whole genome shotgun (WGS) entry which is preliminary data.</text>
</comment>